<evidence type="ECO:0000313" key="13">
    <source>
        <dbReference type="EMBL" id="KUE77510.1"/>
    </source>
</evidence>
<dbReference type="NCBIfam" id="NF004490">
    <property type="entry name" value="PRK05820.1"/>
    <property type="match status" value="1"/>
</dbReference>
<dbReference type="Gene3D" id="1.20.970.10">
    <property type="entry name" value="Transferase, Pyrimidine Nucleoside Phosphorylase, Chain C"/>
    <property type="match status" value="1"/>
</dbReference>
<evidence type="ECO:0000313" key="14">
    <source>
        <dbReference type="EMBL" id="MTS27095.1"/>
    </source>
</evidence>
<dbReference type="InterPro" id="IPR000053">
    <property type="entry name" value="Thymidine/pyrmidine_PPase"/>
</dbReference>
<name>A0A0D8IUB9_9FIRM</name>
<evidence type="ECO:0000313" key="15">
    <source>
        <dbReference type="EMBL" id="MTS51374.1"/>
    </source>
</evidence>
<evidence type="ECO:0000256" key="3">
    <source>
        <dbReference type="ARBA" id="ARBA00006915"/>
    </source>
</evidence>
<dbReference type="Proteomes" id="UP000472755">
    <property type="component" value="Unassembled WGS sequence"/>
</dbReference>
<dbReference type="Gene3D" id="3.40.1030.10">
    <property type="entry name" value="Nucleoside phosphorylase/phosphoribosyltransferase catalytic domain"/>
    <property type="match status" value="1"/>
</dbReference>
<dbReference type="GO" id="GO:0004645">
    <property type="term" value="F:1,4-alpha-oligoglucan phosphorylase activity"/>
    <property type="evidence" value="ECO:0007669"/>
    <property type="project" value="InterPro"/>
</dbReference>
<keyword evidence="8 14" id="KW-0808">Transferase</keyword>
<dbReference type="FunFam" id="3.40.1030.10:FF:000003">
    <property type="entry name" value="Pyrimidine-nucleoside phosphorylase"/>
    <property type="match status" value="1"/>
</dbReference>
<comment type="catalytic activity">
    <reaction evidence="9">
        <text>uridine + phosphate = alpha-D-ribose 1-phosphate + uracil</text>
        <dbReference type="Rhea" id="RHEA:24388"/>
        <dbReference type="ChEBI" id="CHEBI:16704"/>
        <dbReference type="ChEBI" id="CHEBI:17568"/>
        <dbReference type="ChEBI" id="CHEBI:43474"/>
        <dbReference type="ChEBI" id="CHEBI:57720"/>
        <dbReference type="EC" id="2.4.2.2"/>
    </reaction>
</comment>
<dbReference type="InterPro" id="IPR017872">
    <property type="entry name" value="Pyrmidine_PPase_CS"/>
</dbReference>
<organism evidence="12 16">
    <name type="scientific">Ruthenibacterium lactatiformans</name>
    <dbReference type="NCBI Taxonomy" id="1550024"/>
    <lineage>
        <taxon>Bacteria</taxon>
        <taxon>Bacillati</taxon>
        <taxon>Bacillota</taxon>
        <taxon>Clostridia</taxon>
        <taxon>Eubacteriales</taxon>
        <taxon>Oscillospiraceae</taxon>
        <taxon>Ruthenibacterium</taxon>
    </lineage>
</organism>
<evidence type="ECO:0000256" key="2">
    <source>
        <dbReference type="ARBA" id="ARBA00003877"/>
    </source>
</evidence>
<dbReference type="SUPFAM" id="SSF47648">
    <property type="entry name" value="Nucleoside phosphorylase/phosphoribosyltransferase N-terminal domain"/>
    <property type="match status" value="1"/>
</dbReference>
<proteinExistence type="inferred from homology"/>
<reference evidence="12" key="1">
    <citation type="submission" date="2015-02" db="EMBL/GenBank/DDBJ databases">
        <title>A novel member of the family Ruminococcaceae isolated from human feces.</title>
        <authorList>
            <person name="Shkoporov A.N."/>
            <person name="Chaplin A.V."/>
            <person name="Motuzova O.V."/>
            <person name="Kafarskaia L.I."/>
            <person name="Khokhlova E.V."/>
            <person name="Efimov B.A."/>
        </authorList>
    </citation>
    <scope>NUCLEOTIDE SEQUENCE [LARGE SCALE GENOMIC DNA]</scope>
    <source>
        <strain evidence="12">585-1</strain>
    </source>
</reference>
<dbReference type="GO" id="GO:0006213">
    <property type="term" value="P:pyrimidine nucleoside metabolic process"/>
    <property type="evidence" value="ECO:0007669"/>
    <property type="project" value="InterPro"/>
</dbReference>
<accession>A0A0D8IUB9</accession>
<dbReference type="InterPro" id="IPR036566">
    <property type="entry name" value="PYNP-like_C_sf"/>
</dbReference>
<evidence type="ECO:0000256" key="7">
    <source>
        <dbReference type="ARBA" id="ARBA00022676"/>
    </source>
</evidence>
<dbReference type="InterPro" id="IPR018090">
    <property type="entry name" value="Pyrmidine_PPas_bac/euk"/>
</dbReference>
<comment type="catalytic activity">
    <reaction evidence="1">
        <text>2'-deoxyuridine + phosphate = 2-deoxy-alpha-D-ribose 1-phosphate + uracil</text>
        <dbReference type="Rhea" id="RHEA:22824"/>
        <dbReference type="ChEBI" id="CHEBI:16450"/>
        <dbReference type="ChEBI" id="CHEBI:17568"/>
        <dbReference type="ChEBI" id="CHEBI:43474"/>
        <dbReference type="ChEBI" id="CHEBI:57259"/>
        <dbReference type="EC" id="2.4.2.2"/>
    </reaction>
</comment>
<dbReference type="EMBL" id="WMZR01000007">
    <property type="protein sequence ID" value="MTS51374.1"/>
    <property type="molecule type" value="Genomic_DNA"/>
</dbReference>
<comment type="function">
    <text evidence="2">Catalyzes phosphorolysis of the pyrimidine nucleosides uridine, thymidine and 2'-deoxyuridine with the formation of the corresponding pyrimidine base and ribose-1-phosphate.</text>
</comment>
<evidence type="ECO:0000256" key="5">
    <source>
        <dbReference type="ARBA" id="ARBA00011889"/>
    </source>
</evidence>
<dbReference type="RefSeq" id="WP_009324479.1">
    <property type="nucleotide sequence ID" value="NZ_CAQJQL010000032.1"/>
</dbReference>
<evidence type="ECO:0000256" key="8">
    <source>
        <dbReference type="ARBA" id="ARBA00022679"/>
    </source>
</evidence>
<dbReference type="EMBL" id="LMUA01000002">
    <property type="protein sequence ID" value="KUE77510.1"/>
    <property type="molecule type" value="Genomic_DNA"/>
</dbReference>
<dbReference type="AlphaFoldDB" id="A0A0D8IUB9"/>
<dbReference type="PANTHER" id="PTHR10515:SF0">
    <property type="entry name" value="THYMIDINE PHOSPHORYLASE"/>
    <property type="match status" value="1"/>
</dbReference>
<evidence type="ECO:0000256" key="1">
    <source>
        <dbReference type="ARBA" id="ARBA00001066"/>
    </source>
</evidence>
<dbReference type="Proteomes" id="UP000449193">
    <property type="component" value="Unassembled WGS sequence"/>
</dbReference>
<evidence type="ECO:0000256" key="9">
    <source>
        <dbReference type="ARBA" id="ARBA00048453"/>
    </source>
</evidence>
<evidence type="ECO:0000256" key="6">
    <source>
        <dbReference type="ARBA" id="ARBA00014680"/>
    </source>
</evidence>
<dbReference type="Pfam" id="PF02885">
    <property type="entry name" value="Glycos_trans_3N"/>
    <property type="match status" value="1"/>
</dbReference>
<dbReference type="PATRIC" id="fig|1550024.3.peg.4382"/>
<dbReference type="GO" id="GO:0006206">
    <property type="term" value="P:pyrimidine nucleobase metabolic process"/>
    <property type="evidence" value="ECO:0007669"/>
    <property type="project" value="InterPro"/>
</dbReference>
<dbReference type="InterPro" id="IPR035902">
    <property type="entry name" value="Nuc_phospho_transferase"/>
</dbReference>
<dbReference type="GeneID" id="42858634"/>
<dbReference type="SMART" id="SM00941">
    <property type="entry name" value="PYNP_C"/>
    <property type="match status" value="1"/>
</dbReference>
<dbReference type="InterPro" id="IPR017459">
    <property type="entry name" value="Glycosyl_Trfase_fam3_N_dom"/>
</dbReference>
<evidence type="ECO:0000313" key="12">
    <source>
        <dbReference type="EMBL" id="KJF38265.1"/>
    </source>
</evidence>
<dbReference type="Pfam" id="PF00591">
    <property type="entry name" value="Glycos_transf_3"/>
    <property type="match status" value="1"/>
</dbReference>
<comment type="caution">
    <text evidence="12">The sequence shown here is derived from an EMBL/GenBank/DDBJ whole genome shotgun (WGS) entry which is preliminary data.</text>
</comment>
<dbReference type="GO" id="GO:0005829">
    <property type="term" value="C:cytosol"/>
    <property type="evidence" value="ECO:0007669"/>
    <property type="project" value="TreeGrafter"/>
</dbReference>
<dbReference type="EMBL" id="WMZU01000009">
    <property type="protein sequence ID" value="MTS27095.1"/>
    <property type="molecule type" value="Genomic_DNA"/>
</dbReference>
<comment type="similarity">
    <text evidence="3">Belongs to the thymidine/pyrimidine-nucleoside phosphorylase family.</text>
</comment>
<dbReference type="PANTHER" id="PTHR10515">
    <property type="entry name" value="THYMIDINE PHOSPHORYLASE"/>
    <property type="match status" value="1"/>
</dbReference>
<evidence type="ECO:0000256" key="4">
    <source>
        <dbReference type="ARBA" id="ARBA00011738"/>
    </source>
</evidence>
<reference evidence="18 19" key="3">
    <citation type="journal article" date="2019" name="Nat. Med.">
        <title>A library of human gut bacterial isolates paired with longitudinal multiomics data enables mechanistic microbiome research.</title>
        <authorList>
            <person name="Poyet M."/>
            <person name="Groussin M."/>
            <person name="Gibbons S.M."/>
            <person name="Avila-Pacheco J."/>
            <person name="Jiang X."/>
            <person name="Kearney S.M."/>
            <person name="Perrotta A.R."/>
            <person name="Berdy B."/>
            <person name="Zhao S."/>
            <person name="Lieberman T.D."/>
            <person name="Swanson P.K."/>
            <person name="Smith M."/>
            <person name="Roesemann S."/>
            <person name="Alexander J.E."/>
            <person name="Rich S.A."/>
            <person name="Livny J."/>
            <person name="Vlamakis H."/>
            <person name="Clish C."/>
            <person name="Bullock K."/>
            <person name="Deik A."/>
            <person name="Scott J."/>
            <person name="Pierce K.A."/>
            <person name="Xavier R.J."/>
            <person name="Alm E.J."/>
        </authorList>
    </citation>
    <scope>NUCLEOTIDE SEQUENCE [LARGE SCALE GENOMIC DNA]</scope>
    <source>
        <strain evidence="14 19">BIOML-A4</strain>
        <strain evidence="15 18">BIOML-A7</strain>
    </source>
</reference>
<keyword evidence="7 14" id="KW-0328">Glycosyltransferase</keyword>
<dbReference type="Proteomes" id="UP000032483">
    <property type="component" value="Unassembled WGS sequence"/>
</dbReference>
<dbReference type="PROSITE" id="PS00647">
    <property type="entry name" value="THYMID_PHOSPHORYLASE"/>
    <property type="match status" value="1"/>
</dbReference>
<gene>
    <name evidence="13" type="ORF">ASJ35_01945</name>
    <name evidence="15" type="ORF">GMD52_07450</name>
    <name evidence="14" type="ORF">GMD59_07305</name>
    <name evidence="12" type="ORF">TQ39_19075</name>
</gene>
<sequence>MRMYDIIAKKRDGGTLTQEEIAFAVNGFAAGSIPDYQMSALMMAVYLRGMTATETAQLTAAMAYSGDMVDLSGIGGVKADKHSTGGVGDKTTLVAGPIVAACGVKVAKMSGRGLGHTGGTLDKIEAIPGCSVSLTQEAFFRQVNDIGIAVIGQTGNLAPADKKMYALRDVTATVSCIPLIASSIMSKKLASGADCILLDVKTGNGAFMKTLEDSIALAKAMVDIGEHNGRRTAALITDMDTPLGRNIGNSLEVIEAVETLRGKGPADLTEVCLSLASGMLWLAGRGGAAACRAMAEDALRSGAALAKLRAMVAAQGGDPAVIDDPSGFPAAAYEHDVVCMQDGWLYATDTEKIGIAAVLLGAGRETKESVIDPAAGIRLLKKAGDPVKKGDVLARLYAGDAAKFAAAEEKFHSALTFAARRPQLPALVLARVDKDGVTRF</sequence>
<reference evidence="13 17" key="2">
    <citation type="submission" date="2015-10" db="EMBL/GenBank/DDBJ databases">
        <title>A novel member of the family Ruminococcaceae isolated from human faeces.</title>
        <authorList>
            <person name="Shkoporov A.N."/>
            <person name="Chaplin A.V."/>
            <person name="Motuzova O.V."/>
            <person name="Kafarskaia L.I."/>
            <person name="Efimov B.A."/>
        </authorList>
    </citation>
    <scope>NUCLEOTIDE SEQUENCE [LARGE SCALE GENOMIC DNA]</scope>
    <source>
        <strain evidence="13 17">668</strain>
    </source>
</reference>
<dbReference type="EMBL" id="JXXK01000057">
    <property type="protein sequence ID" value="KJF38265.1"/>
    <property type="molecule type" value="Genomic_DNA"/>
</dbReference>
<evidence type="ECO:0000313" key="19">
    <source>
        <dbReference type="Proteomes" id="UP000472755"/>
    </source>
</evidence>
<dbReference type="SUPFAM" id="SSF52418">
    <property type="entry name" value="Nucleoside phosphorylase/phosphoribosyltransferase catalytic domain"/>
    <property type="match status" value="1"/>
</dbReference>
<feature type="domain" description="Pyrimidine nucleoside phosphorylase C-terminal" evidence="11">
    <location>
        <begin position="344"/>
        <end position="418"/>
    </location>
</feature>
<dbReference type="GO" id="GO:0009032">
    <property type="term" value="F:thymidine phosphorylase activity"/>
    <property type="evidence" value="ECO:0007669"/>
    <property type="project" value="TreeGrafter"/>
</dbReference>
<evidence type="ECO:0000256" key="10">
    <source>
        <dbReference type="ARBA" id="ARBA00048525"/>
    </source>
</evidence>
<dbReference type="InterPro" id="IPR036320">
    <property type="entry name" value="Glycosyl_Trfase_fam3_N_dom_sf"/>
</dbReference>
<comment type="subunit">
    <text evidence="4">Homodimer.</text>
</comment>
<dbReference type="Proteomes" id="UP000053433">
    <property type="component" value="Unassembled WGS sequence"/>
</dbReference>
<accession>A0A0W7TUN0</accession>
<dbReference type="PIRSF" id="PIRSF000478">
    <property type="entry name" value="TP_PyNP"/>
    <property type="match status" value="1"/>
</dbReference>
<dbReference type="SUPFAM" id="SSF54680">
    <property type="entry name" value="Pyrimidine nucleoside phosphorylase C-terminal domain"/>
    <property type="match status" value="1"/>
</dbReference>
<protein>
    <recommendedName>
        <fullName evidence="6">Pyrimidine-nucleoside phosphorylase</fullName>
        <ecNumber evidence="5">2.4.2.2</ecNumber>
    </recommendedName>
</protein>
<evidence type="ECO:0000313" key="17">
    <source>
        <dbReference type="Proteomes" id="UP000053433"/>
    </source>
</evidence>
<evidence type="ECO:0000313" key="18">
    <source>
        <dbReference type="Proteomes" id="UP000449193"/>
    </source>
</evidence>
<dbReference type="InterPro" id="IPR013102">
    <property type="entry name" value="PYNP_C"/>
</dbReference>
<dbReference type="InterPro" id="IPR000312">
    <property type="entry name" value="Glycosyl_Trfase_fam3"/>
</dbReference>
<comment type="catalytic activity">
    <reaction evidence="10">
        <text>thymidine + phosphate = 2-deoxy-alpha-D-ribose 1-phosphate + thymine</text>
        <dbReference type="Rhea" id="RHEA:16037"/>
        <dbReference type="ChEBI" id="CHEBI:17748"/>
        <dbReference type="ChEBI" id="CHEBI:17821"/>
        <dbReference type="ChEBI" id="CHEBI:43474"/>
        <dbReference type="ChEBI" id="CHEBI:57259"/>
        <dbReference type="EC" id="2.4.2.2"/>
    </reaction>
</comment>
<keyword evidence="16" id="KW-1185">Reference proteome</keyword>
<evidence type="ECO:0000259" key="11">
    <source>
        <dbReference type="SMART" id="SM00941"/>
    </source>
</evidence>
<dbReference type="NCBIfam" id="NF004747">
    <property type="entry name" value="PRK06078.1"/>
    <property type="match status" value="1"/>
</dbReference>
<dbReference type="NCBIfam" id="TIGR02644">
    <property type="entry name" value="Y_phosphoryl"/>
    <property type="match status" value="1"/>
</dbReference>
<dbReference type="EC" id="2.4.2.2" evidence="5"/>
<evidence type="ECO:0000313" key="16">
    <source>
        <dbReference type="Proteomes" id="UP000032483"/>
    </source>
</evidence>
<dbReference type="Gene3D" id="3.90.1170.30">
    <property type="entry name" value="Pyrimidine nucleoside phosphorylase-like, C-terminal domain"/>
    <property type="match status" value="1"/>
</dbReference>
<dbReference type="Pfam" id="PF07831">
    <property type="entry name" value="PYNP_C"/>
    <property type="match status" value="1"/>
</dbReference>